<reference evidence="2 3" key="1">
    <citation type="submission" date="2019-03" db="EMBL/GenBank/DDBJ databases">
        <title>Single cell metagenomics reveals metabolic interactions within the superorganism composed of flagellate Streblomastix strix and complex community of Bacteroidetes bacteria on its surface.</title>
        <authorList>
            <person name="Treitli S.C."/>
            <person name="Kolisko M."/>
            <person name="Husnik F."/>
            <person name="Keeling P."/>
            <person name="Hampl V."/>
        </authorList>
    </citation>
    <scope>NUCLEOTIDE SEQUENCE [LARGE SCALE GENOMIC DNA]</scope>
    <source>
        <strain evidence="2">ST1C</strain>
    </source>
</reference>
<organism evidence="2 3">
    <name type="scientific">Streblomastix strix</name>
    <dbReference type="NCBI Taxonomy" id="222440"/>
    <lineage>
        <taxon>Eukaryota</taxon>
        <taxon>Metamonada</taxon>
        <taxon>Preaxostyla</taxon>
        <taxon>Oxymonadida</taxon>
        <taxon>Streblomastigidae</taxon>
        <taxon>Streblomastix</taxon>
    </lineage>
</organism>
<evidence type="ECO:0000313" key="3">
    <source>
        <dbReference type="Proteomes" id="UP000324800"/>
    </source>
</evidence>
<dbReference type="AlphaFoldDB" id="A0A5J4UPG8"/>
<feature type="region of interest" description="Disordered" evidence="1">
    <location>
        <begin position="38"/>
        <end position="78"/>
    </location>
</feature>
<dbReference type="Proteomes" id="UP000324800">
    <property type="component" value="Unassembled WGS sequence"/>
</dbReference>
<protein>
    <submittedName>
        <fullName evidence="2">Uncharacterized protein</fullName>
    </submittedName>
</protein>
<gene>
    <name evidence="2" type="ORF">EZS28_032563</name>
</gene>
<comment type="caution">
    <text evidence="2">The sequence shown here is derived from an EMBL/GenBank/DDBJ whole genome shotgun (WGS) entry which is preliminary data.</text>
</comment>
<evidence type="ECO:0000313" key="2">
    <source>
        <dbReference type="EMBL" id="KAA6371910.1"/>
    </source>
</evidence>
<name>A0A5J4UPG8_9EUKA</name>
<evidence type="ECO:0000256" key="1">
    <source>
        <dbReference type="SAM" id="MobiDB-lite"/>
    </source>
</evidence>
<sequence length="78" mass="9117">MGNIYEEMRNRNQMNSTISEIDKELEINEYQKVGRQKVEDNLDSSGLMNGDILRQKREDKTTSSTDRQAELPQTPNKR</sequence>
<dbReference type="EMBL" id="SNRW01014057">
    <property type="protein sequence ID" value="KAA6371910.1"/>
    <property type="molecule type" value="Genomic_DNA"/>
</dbReference>
<feature type="compositionally biased region" description="Polar residues" evidence="1">
    <location>
        <begin position="62"/>
        <end position="78"/>
    </location>
</feature>
<accession>A0A5J4UPG8</accession>
<proteinExistence type="predicted"/>